<sequence>MGLLRILVEAPPCHGCGLLCVVCVSGVVDFVGLVVFVPGVICVGVVVDFVGLVVFVPWVVCVCGVVDFVLWV</sequence>
<reference evidence="2" key="1">
    <citation type="submission" date="2018-02" db="EMBL/GenBank/DDBJ databases">
        <authorList>
            <person name="Cohen D.B."/>
            <person name="Kent A.D."/>
        </authorList>
    </citation>
    <scope>NUCLEOTIDE SEQUENCE</scope>
</reference>
<proteinExistence type="predicted"/>
<organism evidence="2">
    <name type="scientific">Fagus sylvatica</name>
    <name type="common">Beechnut</name>
    <dbReference type="NCBI Taxonomy" id="28930"/>
    <lineage>
        <taxon>Eukaryota</taxon>
        <taxon>Viridiplantae</taxon>
        <taxon>Streptophyta</taxon>
        <taxon>Embryophyta</taxon>
        <taxon>Tracheophyta</taxon>
        <taxon>Spermatophyta</taxon>
        <taxon>Magnoliopsida</taxon>
        <taxon>eudicotyledons</taxon>
        <taxon>Gunneridae</taxon>
        <taxon>Pentapetalae</taxon>
        <taxon>rosids</taxon>
        <taxon>fabids</taxon>
        <taxon>Fagales</taxon>
        <taxon>Fagaceae</taxon>
        <taxon>Fagus</taxon>
    </lineage>
</organism>
<dbReference type="AlphaFoldDB" id="A0A2N9ERU9"/>
<feature type="transmembrane region" description="Helical" evidence="1">
    <location>
        <begin position="49"/>
        <end position="71"/>
    </location>
</feature>
<dbReference type="EMBL" id="OIVN01000280">
    <property type="protein sequence ID" value="SPC77582.1"/>
    <property type="molecule type" value="Genomic_DNA"/>
</dbReference>
<protein>
    <recommendedName>
        <fullName evidence="3">Transmembrane protein</fullName>
    </recommendedName>
</protein>
<keyword evidence="1" id="KW-0472">Membrane</keyword>
<accession>A0A2N9ERU9</accession>
<keyword evidence="1" id="KW-1133">Transmembrane helix</keyword>
<gene>
    <name evidence="2" type="ORF">FSB_LOCUS5464</name>
</gene>
<name>A0A2N9ERU9_FAGSY</name>
<evidence type="ECO:0008006" key="3">
    <source>
        <dbReference type="Google" id="ProtNLM"/>
    </source>
</evidence>
<feature type="transmembrane region" description="Helical" evidence="1">
    <location>
        <begin position="12"/>
        <end position="37"/>
    </location>
</feature>
<evidence type="ECO:0000256" key="1">
    <source>
        <dbReference type="SAM" id="Phobius"/>
    </source>
</evidence>
<keyword evidence="1" id="KW-0812">Transmembrane</keyword>
<evidence type="ECO:0000313" key="2">
    <source>
        <dbReference type="EMBL" id="SPC77582.1"/>
    </source>
</evidence>